<dbReference type="Pfam" id="PF23195">
    <property type="entry name" value="UBQLN1"/>
    <property type="match status" value="1"/>
</dbReference>
<dbReference type="CDD" id="cd17039">
    <property type="entry name" value="Ubl_ubiquitin_like"/>
    <property type="match status" value="1"/>
</dbReference>
<dbReference type="InterPro" id="IPR000774">
    <property type="entry name" value="PPIase_FKBP_N"/>
</dbReference>
<dbReference type="PANTHER" id="PTHR10677">
    <property type="entry name" value="UBIQUILIN"/>
    <property type="match status" value="1"/>
</dbReference>
<dbReference type="InterPro" id="IPR001179">
    <property type="entry name" value="PPIase_FKBP_dom"/>
</dbReference>
<dbReference type="InterPro" id="IPR015496">
    <property type="entry name" value="Ubiquilin"/>
</dbReference>
<dbReference type="GO" id="GO:0006457">
    <property type="term" value="P:protein folding"/>
    <property type="evidence" value="ECO:0007669"/>
    <property type="project" value="InterPro"/>
</dbReference>
<dbReference type="InterPro" id="IPR046357">
    <property type="entry name" value="PPIase_dom_sf"/>
</dbReference>
<dbReference type="Gene3D" id="3.10.50.40">
    <property type="match status" value="1"/>
</dbReference>
<organism evidence="5">
    <name type="scientific">Timspurckia oligopyrenoides</name>
    <dbReference type="NCBI Taxonomy" id="708627"/>
    <lineage>
        <taxon>Eukaryota</taxon>
        <taxon>Rhodophyta</taxon>
        <taxon>Bangiophyceae</taxon>
        <taxon>Porphyridiales</taxon>
        <taxon>Porphyridiaceae</taxon>
        <taxon>Timspurckia</taxon>
    </lineage>
</organism>
<feature type="compositionally biased region" description="Polar residues" evidence="2">
    <location>
        <begin position="283"/>
        <end position="303"/>
    </location>
</feature>
<feature type="region of interest" description="Disordered" evidence="2">
    <location>
        <begin position="281"/>
        <end position="303"/>
    </location>
</feature>
<feature type="compositionally biased region" description="Low complexity" evidence="2">
    <location>
        <begin position="80"/>
        <end position="103"/>
    </location>
</feature>
<dbReference type="PROSITE" id="PS50053">
    <property type="entry name" value="UBIQUITIN_2"/>
    <property type="match status" value="1"/>
</dbReference>
<dbReference type="GO" id="GO:0006511">
    <property type="term" value="P:ubiquitin-dependent protein catabolic process"/>
    <property type="evidence" value="ECO:0007669"/>
    <property type="project" value="TreeGrafter"/>
</dbReference>
<dbReference type="AlphaFoldDB" id="A0A7S1ETX0"/>
<accession>A0A7S1ETX0</accession>
<keyword evidence="1" id="KW-0413">Isomerase</keyword>
<reference evidence="5" key="1">
    <citation type="submission" date="2021-01" db="EMBL/GenBank/DDBJ databases">
        <authorList>
            <person name="Corre E."/>
            <person name="Pelletier E."/>
            <person name="Niang G."/>
            <person name="Scheremetjew M."/>
            <person name="Finn R."/>
            <person name="Kale V."/>
            <person name="Holt S."/>
            <person name="Cochrane G."/>
            <person name="Meng A."/>
            <person name="Brown T."/>
            <person name="Cohen L."/>
        </authorList>
    </citation>
    <scope>NUCLEOTIDE SEQUENCE</scope>
    <source>
        <strain evidence="5">CCMP3278</strain>
    </source>
</reference>
<dbReference type="Pfam" id="PF01346">
    <property type="entry name" value="FKBP_N"/>
    <property type="match status" value="1"/>
</dbReference>
<dbReference type="SUPFAM" id="SSF54236">
    <property type="entry name" value="Ubiquitin-like"/>
    <property type="match status" value="1"/>
</dbReference>
<dbReference type="Gene3D" id="3.10.20.90">
    <property type="entry name" value="Phosphatidylinositol 3-kinase Catalytic Subunit, Chain A, domain 1"/>
    <property type="match status" value="1"/>
</dbReference>
<dbReference type="GO" id="GO:0031593">
    <property type="term" value="F:polyubiquitin modification-dependent protein binding"/>
    <property type="evidence" value="ECO:0007669"/>
    <property type="project" value="TreeGrafter"/>
</dbReference>
<name>A0A7S1ETX0_9RHOD</name>
<dbReference type="EC" id="5.2.1.8" evidence="1"/>
<dbReference type="Gene3D" id="1.10.287.460">
    <property type="entry name" value="Peptidyl-prolyl cis-trans isomerase, FKBP-type, N-terminal domain"/>
    <property type="match status" value="1"/>
</dbReference>
<gene>
    <name evidence="5" type="ORF">TOLI1172_LOCUS8148</name>
</gene>
<dbReference type="PANTHER" id="PTHR10677:SF3">
    <property type="entry name" value="FI07626P-RELATED"/>
    <property type="match status" value="1"/>
</dbReference>
<dbReference type="InterPro" id="IPR029071">
    <property type="entry name" value="Ubiquitin-like_domsf"/>
</dbReference>
<evidence type="ECO:0000259" key="3">
    <source>
        <dbReference type="PROSITE" id="PS50053"/>
    </source>
</evidence>
<dbReference type="PROSITE" id="PS50059">
    <property type="entry name" value="FKBP_PPIASE"/>
    <property type="match status" value="1"/>
</dbReference>
<dbReference type="EMBL" id="HBFP01011282">
    <property type="protein sequence ID" value="CAD8823750.1"/>
    <property type="molecule type" value="Transcribed_RNA"/>
</dbReference>
<dbReference type="GO" id="GO:0005829">
    <property type="term" value="C:cytosol"/>
    <property type="evidence" value="ECO:0007669"/>
    <property type="project" value="TreeGrafter"/>
</dbReference>
<protein>
    <recommendedName>
        <fullName evidence="1">peptidylprolyl isomerase</fullName>
        <ecNumber evidence="1">5.2.1.8</ecNumber>
    </recommendedName>
</protein>
<dbReference type="GO" id="GO:0003755">
    <property type="term" value="F:peptidyl-prolyl cis-trans isomerase activity"/>
    <property type="evidence" value="ECO:0007669"/>
    <property type="project" value="UniProtKB-KW"/>
</dbReference>
<feature type="domain" description="PPIase FKBP-type" evidence="4">
    <location>
        <begin position="426"/>
        <end position="519"/>
    </location>
</feature>
<feature type="region of interest" description="Disordered" evidence="2">
    <location>
        <begin position="80"/>
        <end position="111"/>
    </location>
</feature>
<dbReference type="Pfam" id="PF00240">
    <property type="entry name" value="ubiquitin"/>
    <property type="match status" value="1"/>
</dbReference>
<dbReference type="SMART" id="SM00213">
    <property type="entry name" value="UBQ"/>
    <property type="match status" value="1"/>
</dbReference>
<comment type="catalytic activity">
    <reaction evidence="1">
        <text>[protein]-peptidylproline (omega=180) = [protein]-peptidylproline (omega=0)</text>
        <dbReference type="Rhea" id="RHEA:16237"/>
        <dbReference type="Rhea" id="RHEA-COMP:10747"/>
        <dbReference type="Rhea" id="RHEA-COMP:10748"/>
        <dbReference type="ChEBI" id="CHEBI:83833"/>
        <dbReference type="ChEBI" id="CHEBI:83834"/>
        <dbReference type="EC" id="5.2.1.8"/>
    </reaction>
</comment>
<dbReference type="InterPro" id="IPR000626">
    <property type="entry name" value="Ubiquitin-like_dom"/>
</dbReference>
<evidence type="ECO:0000256" key="2">
    <source>
        <dbReference type="SAM" id="MobiDB-lite"/>
    </source>
</evidence>
<evidence type="ECO:0000259" key="4">
    <source>
        <dbReference type="PROSITE" id="PS50059"/>
    </source>
</evidence>
<dbReference type="Pfam" id="PF00254">
    <property type="entry name" value="FKBP_C"/>
    <property type="match status" value="1"/>
</dbReference>
<evidence type="ECO:0000313" key="5">
    <source>
        <dbReference type="EMBL" id="CAD8823750.1"/>
    </source>
</evidence>
<dbReference type="SUPFAM" id="SSF54534">
    <property type="entry name" value="FKBP-like"/>
    <property type="match status" value="1"/>
</dbReference>
<evidence type="ECO:0000256" key="1">
    <source>
        <dbReference type="PROSITE-ProRule" id="PRU00277"/>
    </source>
</evidence>
<proteinExistence type="predicted"/>
<dbReference type="InterPro" id="IPR036944">
    <property type="entry name" value="PPIase_FKBP_N_sf"/>
</dbReference>
<sequence length="527" mass="55008">MSGYVKVRCFNGKTYEIKMEENESVGSFQEHIATLSSIGVERQTLLFKGQMLESSAKLSDFGVVDGCTLNVVRRMAGANSAAKAAPPAQSAPTTTSSTAPTASDNPTDPMAANDMQAVMDALNKIGLGAGGNSPDLGSNPGGMPDLSALLSGMGAAGGAGGSAGQPDLSALLGGMGGSGASGQPDLSALLGGGGPGGAGSLDALMKQMPQMMNGLWQSEAMQDYLNDESKQEASREAIQSNPMLKQWLAADPEFAKVVNDPNKWKESMEAAKKMFAGIDGGAASSNKSTDVSSRGASATTKQTTAADIAPPHFNMPLISESYGHALGQSLVNSGLGLDLERIVRGLRNAAAGRDFPMSLPEYEKQMGDLQQSAAELVAEANQKNADKFFAEMSSESSFRVLKPGKLMIEDGPDDEVDKDAPVALESANVLVILQGRLLDGRTFFTCPAADEDAQMVHPLTIKLTLAPPALAESIVGMKEGQERTAYVHPSYCEGMSDMFGDMLPPNALLIFVLELVSSNAPEDLDVQ</sequence>
<keyword evidence="1" id="KW-0697">Rotamase</keyword>
<feature type="domain" description="Ubiquitin-like" evidence="3">
    <location>
        <begin position="3"/>
        <end position="78"/>
    </location>
</feature>